<organism evidence="10 11">
    <name type="scientific">Metallumcola ferriviriculae</name>
    <dbReference type="NCBI Taxonomy" id="3039180"/>
    <lineage>
        <taxon>Bacteria</taxon>
        <taxon>Bacillati</taxon>
        <taxon>Bacillota</taxon>
        <taxon>Clostridia</taxon>
        <taxon>Neomoorellales</taxon>
        <taxon>Desulfitibacteraceae</taxon>
        <taxon>Metallumcola</taxon>
    </lineage>
</organism>
<evidence type="ECO:0000256" key="1">
    <source>
        <dbReference type="ARBA" id="ARBA00004635"/>
    </source>
</evidence>
<evidence type="ECO:0000256" key="4">
    <source>
        <dbReference type="ARBA" id="ARBA00022729"/>
    </source>
</evidence>
<comment type="subcellular location">
    <subcellularLocation>
        <location evidence="1">Membrane</location>
        <topology evidence="1">Lipid-anchor</topology>
    </subcellularLocation>
</comment>
<dbReference type="EMBL" id="CP121694">
    <property type="protein sequence ID" value="WRO23469.1"/>
    <property type="molecule type" value="Genomic_DNA"/>
</dbReference>
<protein>
    <submittedName>
        <fullName evidence="10">Ger(X)C family spore germination protein</fullName>
    </submittedName>
</protein>
<keyword evidence="7" id="KW-0449">Lipoprotein</keyword>
<gene>
    <name evidence="10" type="ORF">MFMK1_003329</name>
</gene>
<feature type="domain" description="Spore germination protein N-terminal" evidence="9">
    <location>
        <begin position="27"/>
        <end position="198"/>
    </location>
</feature>
<dbReference type="InterPro" id="IPR046953">
    <property type="entry name" value="Spore_GerAC-like_C"/>
</dbReference>
<dbReference type="Gene3D" id="3.30.300.210">
    <property type="entry name" value="Nutrient germinant receptor protein C, domain 3"/>
    <property type="match status" value="1"/>
</dbReference>
<dbReference type="NCBIfam" id="TIGR02887">
    <property type="entry name" value="spore_ger_x_C"/>
    <property type="match status" value="1"/>
</dbReference>
<dbReference type="Pfam" id="PF05504">
    <property type="entry name" value="Spore_GerAC"/>
    <property type="match status" value="1"/>
</dbReference>
<dbReference type="KEGG" id="dbc:MFMK1_003329"/>
<evidence type="ECO:0000259" key="9">
    <source>
        <dbReference type="Pfam" id="PF25198"/>
    </source>
</evidence>
<keyword evidence="11" id="KW-1185">Reference proteome</keyword>
<evidence type="ECO:0000256" key="6">
    <source>
        <dbReference type="ARBA" id="ARBA00023139"/>
    </source>
</evidence>
<reference evidence="10 11" key="1">
    <citation type="submission" date="2023-04" db="EMBL/GenBank/DDBJ databases">
        <authorList>
            <person name="Hsu D."/>
        </authorList>
    </citation>
    <scope>NUCLEOTIDE SEQUENCE [LARGE SCALE GENOMIC DNA]</scope>
    <source>
        <strain evidence="10 11">MK1</strain>
    </source>
</reference>
<proteinExistence type="inferred from homology"/>
<dbReference type="Pfam" id="PF25198">
    <property type="entry name" value="Spore_GerAC_N"/>
    <property type="match status" value="1"/>
</dbReference>
<comment type="similarity">
    <text evidence="2">Belongs to the GerABKC lipoprotein family.</text>
</comment>
<feature type="domain" description="Spore germination GerAC-like C-terminal" evidence="8">
    <location>
        <begin position="216"/>
        <end position="384"/>
    </location>
</feature>
<evidence type="ECO:0000259" key="8">
    <source>
        <dbReference type="Pfam" id="PF05504"/>
    </source>
</evidence>
<accession>A0AAU0URP2</accession>
<keyword evidence="5" id="KW-0472">Membrane</keyword>
<dbReference type="GO" id="GO:0016020">
    <property type="term" value="C:membrane"/>
    <property type="evidence" value="ECO:0007669"/>
    <property type="project" value="UniProtKB-SubCell"/>
</dbReference>
<dbReference type="PANTHER" id="PTHR35789:SF1">
    <property type="entry name" value="SPORE GERMINATION PROTEIN B3"/>
    <property type="match status" value="1"/>
</dbReference>
<dbReference type="InterPro" id="IPR057336">
    <property type="entry name" value="GerAC_N"/>
</dbReference>
<dbReference type="AlphaFoldDB" id="A0AAU0URP2"/>
<evidence type="ECO:0000256" key="5">
    <source>
        <dbReference type="ARBA" id="ARBA00023136"/>
    </source>
</evidence>
<name>A0AAU0URP2_9FIRM</name>
<evidence type="ECO:0000313" key="11">
    <source>
        <dbReference type="Proteomes" id="UP001329915"/>
    </source>
</evidence>
<dbReference type="InterPro" id="IPR008844">
    <property type="entry name" value="Spore_GerAC-like"/>
</dbReference>
<keyword evidence="6" id="KW-0564">Palmitate</keyword>
<keyword evidence="4" id="KW-0732">Signal</keyword>
<dbReference type="Proteomes" id="UP001329915">
    <property type="component" value="Chromosome"/>
</dbReference>
<sequence>MLKRKLKIGILVLLTAALLFNGGCWSRQEIEELAIVTAAALDTTPNNDIQLSVLIIKPSALAGGQSGGGGGEENPTILVTATGKTISEATRNITKTLSRRIFWSHNRLILIGEDLAKSGVVMLDFLSRERQTRLTSWVMVTGGRAQDLLSVESELEKTISEQLAAMNRNRISLEVKLFTFLDMLAAKGVTPVVLPRIESFTDPMAQKGKQKKLRLNGAALFNEQSKLVGWMEESATRGLMWLRGEDVSSGVITFECPGHPGSFISMRVRDNSREVKVLVGEERLQIEVKLIGDVDLEEADCPTQLANSNFIKDVEKQVADKVTLRARRALKEAKDLQVDPFNFGMVVKNQLPDYWDDVKDKWSTQVFPEVPLKIVTEINLRRTGLTTNSLKKH</sequence>
<dbReference type="InterPro" id="IPR038501">
    <property type="entry name" value="Spore_GerAC_C_sf"/>
</dbReference>
<evidence type="ECO:0000313" key="10">
    <source>
        <dbReference type="EMBL" id="WRO23469.1"/>
    </source>
</evidence>
<dbReference type="GO" id="GO:0009847">
    <property type="term" value="P:spore germination"/>
    <property type="evidence" value="ECO:0007669"/>
    <property type="project" value="InterPro"/>
</dbReference>
<dbReference type="PANTHER" id="PTHR35789">
    <property type="entry name" value="SPORE GERMINATION PROTEIN B3"/>
    <property type="match status" value="1"/>
</dbReference>
<dbReference type="Gene3D" id="6.20.190.10">
    <property type="entry name" value="Nutrient germinant receptor protein C, domain 1"/>
    <property type="match status" value="1"/>
</dbReference>
<evidence type="ECO:0000256" key="3">
    <source>
        <dbReference type="ARBA" id="ARBA00022544"/>
    </source>
</evidence>
<evidence type="ECO:0000256" key="2">
    <source>
        <dbReference type="ARBA" id="ARBA00007886"/>
    </source>
</evidence>
<keyword evidence="3" id="KW-0309">Germination</keyword>
<evidence type="ECO:0000256" key="7">
    <source>
        <dbReference type="ARBA" id="ARBA00023288"/>
    </source>
</evidence>
<dbReference type="RefSeq" id="WP_366922852.1">
    <property type="nucleotide sequence ID" value="NZ_CP121694.1"/>
</dbReference>